<dbReference type="Gene3D" id="6.10.250.3020">
    <property type="match status" value="1"/>
</dbReference>
<feature type="domain" description="Histidine kinase" evidence="11">
    <location>
        <begin position="431"/>
        <end position="650"/>
    </location>
</feature>
<evidence type="ECO:0000256" key="8">
    <source>
        <dbReference type="ARBA" id="ARBA00023012"/>
    </source>
</evidence>
<dbReference type="InterPro" id="IPR036097">
    <property type="entry name" value="HisK_dim/P_sf"/>
</dbReference>
<dbReference type="Proteomes" id="UP001221189">
    <property type="component" value="Unassembled WGS sequence"/>
</dbReference>
<dbReference type="InterPro" id="IPR017055">
    <property type="entry name" value="Sig_transdc_His_kinase_DctB"/>
</dbReference>
<name>A0ABT5KBV1_9BURK</name>
<evidence type="ECO:0000313" key="12">
    <source>
        <dbReference type="EMBL" id="MDC8771410.1"/>
    </source>
</evidence>
<keyword evidence="9" id="KW-0175">Coiled coil</keyword>
<evidence type="ECO:0000256" key="6">
    <source>
        <dbReference type="ARBA" id="ARBA00022777"/>
    </source>
</evidence>
<keyword evidence="8" id="KW-0902">Two-component regulatory system</keyword>
<dbReference type="PANTHER" id="PTHR43065">
    <property type="entry name" value="SENSOR HISTIDINE KINASE"/>
    <property type="match status" value="1"/>
</dbReference>
<proteinExistence type="predicted"/>
<dbReference type="Gene3D" id="1.10.287.130">
    <property type="match status" value="1"/>
</dbReference>
<keyword evidence="7 12" id="KW-0067">ATP-binding</keyword>
<evidence type="ECO:0000256" key="10">
    <source>
        <dbReference type="SAM" id="Phobius"/>
    </source>
</evidence>
<dbReference type="GO" id="GO:0005524">
    <property type="term" value="F:ATP binding"/>
    <property type="evidence" value="ECO:0007669"/>
    <property type="project" value="UniProtKB-KW"/>
</dbReference>
<dbReference type="Pfam" id="PF00512">
    <property type="entry name" value="HisKA"/>
    <property type="match status" value="1"/>
</dbReference>
<dbReference type="EC" id="2.7.13.3" evidence="2"/>
<evidence type="ECO:0000256" key="7">
    <source>
        <dbReference type="ARBA" id="ARBA00022840"/>
    </source>
</evidence>
<evidence type="ECO:0000256" key="3">
    <source>
        <dbReference type="ARBA" id="ARBA00022553"/>
    </source>
</evidence>
<keyword evidence="3" id="KW-0597">Phosphoprotein</keyword>
<keyword evidence="6" id="KW-0418">Kinase</keyword>
<dbReference type="EMBL" id="JAQQXT010000003">
    <property type="protein sequence ID" value="MDC8771410.1"/>
    <property type="molecule type" value="Genomic_DNA"/>
</dbReference>
<keyword evidence="4" id="KW-0808">Transferase</keyword>
<sequence length="656" mass="70489">MKPRLASPSTDADFNRQHRFLPRLRLGLRGQGLMSFLTLALIAMVGLGLLLGQRWSERAGMAQLAAVGAERLELYAASLEAELARHAYLPSLIAIDADLQALLNAPQDVELRQHANRKLAGINVRAGLGLSMVLDTEGQVLAASDGSGAGSASARAAQRFAAYLAAATEQASGHFFAADETNGSSNYFLMHTLKRGGKHVGQVVVMQNLAPLEATWVDQGLRSQGEKILVVDDREVVIMSSVPQWRNHWLNPRSAEQLAALQASPRYTGPLSGPLGLFVHEDLQQEAALIQVPSLNKHEATGGTGPSREQQLLAQERAVLPLALRLVTLSDPAEVWRQARYAAWGGGAIGASIGMLGIYLAARRRAHAQLFAASSALQLAHAQLERQVDARTQELSQTNRELKRQIAQRLQAEDELMQSAKLAVLGQMSAGIAHEINQPLTAMRALSRNGLLLLEKGRNASVAENLQSIDAMVERMTGITRQLKSFARKAEAAHAPVSLLRAIGGARLLLEHRIKAEGIDVRVEVSEALLLRCEANRLEQVLVNLLGNAIDAMKDAAVKRLSISAKPMTGSAGKRALVQIIDTGPGIAPDLAARLFEPFFTTKPAGQGLGLGLVISSKIIHEFGGSLRAIAIEAELGGGMMFEFDLEVSKEDGPHV</sequence>
<accession>A0ABT5KBV1</accession>
<dbReference type="CDD" id="cd00082">
    <property type="entry name" value="HisKA"/>
    <property type="match status" value="1"/>
</dbReference>
<evidence type="ECO:0000256" key="4">
    <source>
        <dbReference type="ARBA" id="ARBA00022679"/>
    </source>
</evidence>
<dbReference type="InterPro" id="IPR003594">
    <property type="entry name" value="HATPase_dom"/>
</dbReference>
<organism evidence="12 13">
    <name type="scientific">Roseateles albus</name>
    <dbReference type="NCBI Taxonomy" id="2987525"/>
    <lineage>
        <taxon>Bacteria</taxon>
        <taxon>Pseudomonadati</taxon>
        <taxon>Pseudomonadota</taxon>
        <taxon>Betaproteobacteria</taxon>
        <taxon>Burkholderiales</taxon>
        <taxon>Sphaerotilaceae</taxon>
        <taxon>Roseateles</taxon>
    </lineage>
</organism>
<feature type="transmembrane region" description="Helical" evidence="10">
    <location>
        <begin position="32"/>
        <end position="51"/>
    </location>
</feature>
<dbReference type="Gene3D" id="3.30.450.20">
    <property type="entry name" value="PAS domain"/>
    <property type="match status" value="2"/>
</dbReference>
<dbReference type="Pfam" id="PF02518">
    <property type="entry name" value="HATPase_c"/>
    <property type="match status" value="1"/>
</dbReference>
<dbReference type="InterPro" id="IPR003661">
    <property type="entry name" value="HisK_dim/P_dom"/>
</dbReference>
<dbReference type="InterPro" id="IPR036890">
    <property type="entry name" value="HATPase_C_sf"/>
</dbReference>
<gene>
    <name evidence="12" type="ORF">PRZ03_07480</name>
</gene>
<dbReference type="PANTHER" id="PTHR43065:SF46">
    <property type="entry name" value="C4-DICARBOXYLATE TRANSPORT SENSOR PROTEIN DCTB"/>
    <property type="match status" value="1"/>
</dbReference>
<dbReference type="SMART" id="SM00388">
    <property type="entry name" value="HisKA"/>
    <property type="match status" value="1"/>
</dbReference>
<evidence type="ECO:0000259" key="11">
    <source>
        <dbReference type="PROSITE" id="PS50109"/>
    </source>
</evidence>
<keyword evidence="10" id="KW-1133">Transmembrane helix</keyword>
<dbReference type="SUPFAM" id="SSF55874">
    <property type="entry name" value="ATPase domain of HSP90 chaperone/DNA topoisomerase II/histidine kinase"/>
    <property type="match status" value="1"/>
</dbReference>
<keyword evidence="10" id="KW-0812">Transmembrane</keyword>
<evidence type="ECO:0000256" key="5">
    <source>
        <dbReference type="ARBA" id="ARBA00022741"/>
    </source>
</evidence>
<dbReference type="SUPFAM" id="SSF47384">
    <property type="entry name" value="Homodimeric domain of signal transducing histidine kinase"/>
    <property type="match status" value="1"/>
</dbReference>
<keyword evidence="13" id="KW-1185">Reference proteome</keyword>
<dbReference type="PRINTS" id="PR00344">
    <property type="entry name" value="BCTRLSENSOR"/>
</dbReference>
<dbReference type="Gene3D" id="3.30.565.10">
    <property type="entry name" value="Histidine kinase-like ATPase, C-terminal domain"/>
    <property type="match status" value="1"/>
</dbReference>
<dbReference type="SMART" id="SM00387">
    <property type="entry name" value="HATPase_c"/>
    <property type="match status" value="1"/>
</dbReference>
<keyword evidence="10" id="KW-0472">Membrane</keyword>
<evidence type="ECO:0000313" key="13">
    <source>
        <dbReference type="Proteomes" id="UP001221189"/>
    </source>
</evidence>
<dbReference type="PROSITE" id="PS50109">
    <property type="entry name" value="HIS_KIN"/>
    <property type="match status" value="1"/>
</dbReference>
<keyword evidence="5" id="KW-0547">Nucleotide-binding</keyword>
<reference evidence="12 13" key="1">
    <citation type="submission" date="2022-10" db="EMBL/GenBank/DDBJ databases">
        <title>Paucibacter sp. hw1 Genome sequencing.</title>
        <authorList>
            <person name="Park S."/>
        </authorList>
    </citation>
    <scope>NUCLEOTIDE SEQUENCE [LARGE SCALE GENOMIC DNA]</scope>
    <source>
        <strain evidence="13">hw1</strain>
    </source>
</reference>
<feature type="transmembrane region" description="Helical" evidence="10">
    <location>
        <begin position="341"/>
        <end position="362"/>
    </location>
</feature>
<evidence type="ECO:0000256" key="1">
    <source>
        <dbReference type="ARBA" id="ARBA00000085"/>
    </source>
</evidence>
<protein>
    <recommendedName>
        <fullName evidence="2">histidine kinase</fullName>
        <ecNumber evidence="2">2.7.13.3</ecNumber>
    </recommendedName>
</protein>
<evidence type="ECO:0000256" key="9">
    <source>
        <dbReference type="SAM" id="Coils"/>
    </source>
</evidence>
<comment type="caution">
    <text evidence="12">The sequence shown here is derived from an EMBL/GenBank/DDBJ whole genome shotgun (WGS) entry which is preliminary data.</text>
</comment>
<dbReference type="InterPro" id="IPR005467">
    <property type="entry name" value="His_kinase_dom"/>
</dbReference>
<dbReference type="InterPro" id="IPR004358">
    <property type="entry name" value="Sig_transdc_His_kin-like_C"/>
</dbReference>
<comment type="catalytic activity">
    <reaction evidence="1">
        <text>ATP + protein L-histidine = ADP + protein N-phospho-L-histidine.</text>
        <dbReference type="EC" id="2.7.13.3"/>
    </reaction>
</comment>
<feature type="coiled-coil region" evidence="9">
    <location>
        <begin position="381"/>
        <end position="415"/>
    </location>
</feature>
<dbReference type="PIRSF" id="PIRSF036431">
    <property type="entry name" value="STHK_DctB"/>
    <property type="match status" value="1"/>
</dbReference>
<evidence type="ECO:0000256" key="2">
    <source>
        <dbReference type="ARBA" id="ARBA00012438"/>
    </source>
</evidence>